<reference evidence="1 2" key="1">
    <citation type="submission" date="2024-07" db="EMBL/GenBank/DDBJ databases">
        <title>Section-level genome sequencing and comparative genomics of Aspergillus sections Usti and Cavernicolus.</title>
        <authorList>
            <consortium name="Lawrence Berkeley National Laboratory"/>
            <person name="Nybo J.L."/>
            <person name="Vesth T.C."/>
            <person name="Theobald S."/>
            <person name="Frisvad J.C."/>
            <person name="Larsen T.O."/>
            <person name="Kjaerboelling I."/>
            <person name="Rothschild-Mancinelli K."/>
            <person name="Lyhne E.K."/>
            <person name="Kogle M.E."/>
            <person name="Barry K."/>
            <person name="Clum A."/>
            <person name="Na H."/>
            <person name="Ledsgaard L."/>
            <person name="Lin J."/>
            <person name="Lipzen A."/>
            <person name="Kuo A."/>
            <person name="Riley R."/>
            <person name="Mondo S."/>
            <person name="Labutti K."/>
            <person name="Haridas S."/>
            <person name="Pangalinan J."/>
            <person name="Salamov A.A."/>
            <person name="Simmons B.A."/>
            <person name="Magnuson J.K."/>
            <person name="Chen J."/>
            <person name="Drula E."/>
            <person name="Henrissat B."/>
            <person name="Wiebenga A."/>
            <person name="Lubbers R.J."/>
            <person name="Gomes A.C."/>
            <person name="Makela M.R."/>
            <person name="Stajich J."/>
            <person name="Grigoriev I.V."/>
            <person name="Mortensen U.H."/>
            <person name="De Vries R.P."/>
            <person name="Baker S.E."/>
            <person name="Andersen M.R."/>
        </authorList>
    </citation>
    <scope>NUCLEOTIDE SEQUENCE [LARGE SCALE GENOMIC DNA]</scope>
    <source>
        <strain evidence="1 2">CBS 209.92</strain>
    </source>
</reference>
<sequence>MGRLDDSDGHDVRRAAVEALGSQSPWPPEILQAVMGRLADSNGYVRGAAIDALGNQSPWPPEILQAVMGRLADSDWGVRSAAVEALGSQSHWPPEILQAVMGRLADSDWDVRNAAVGALGRQSPWPPEILQAVMGRLDDSIGFVRHAAVDALGNQSPWPPEILQAVMGRLDDSDWDMASRLEALLWKHDDIPSHFVQLHPDAAAATLCRIWARKSIEETFICYVRDGNIYFEMPDGRKTFVSSRKDIQRFKDRLRVATLHSPILRLVYKDGTPFSGLRY</sequence>
<comment type="caution">
    <text evidence="1">The sequence shown here is derived from an EMBL/GenBank/DDBJ whole genome shotgun (WGS) entry which is preliminary data.</text>
</comment>
<organism evidence="1 2">
    <name type="scientific">Aspergillus keveii</name>
    <dbReference type="NCBI Taxonomy" id="714993"/>
    <lineage>
        <taxon>Eukaryota</taxon>
        <taxon>Fungi</taxon>
        <taxon>Dikarya</taxon>
        <taxon>Ascomycota</taxon>
        <taxon>Pezizomycotina</taxon>
        <taxon>Eurotiomycetes</taxon>
        <taxon>Eurotiomycetidae</taxon>
        <taxon>Eurotiales</taxon>
        <taxon>Aspergillaceae</taxon>
        <taxon>Aspergillus</taxon>
        <taxon>Aspergillus subgen. Nidulantes</taxon>
    </lineage>
</organism>
<dbReference type="SUPFAM" id="SSF48371">
    <property type="entry name" value="ARM repeat"/>
    <property type="match status" value="1"/>
</dbReference>
<dbReference type="InterPro" id="IPR016024">
    <property type="entry name" value="ARM-type_fold"/>
</dbReference>
<protein>
    <submittedName>
        <fullName evidence="1">Armadillo-type protein</fullName>
    </submittedName>
</protein>
<proteinExistence type="predicted"/>
<accession>A0ABR4FHC5</accession>
<name>A0ABR4FHC5_9EURO</name>
<dbReference type="InterPro" id="IPR011989">
    <property type="entry name" value="ARM-like"/>
</dbReference>
<gene>
    <name evidence="1" type="ORF">BJX66DRAFT_172377</name>
</gene>
<evidence type="ECO:0000313" key="1">
    <source>
        <dbReference type="EMBL" id="KAL2782639.1"/>
    </source>
</evidence>
<dbReference type="EMBL" id="JBFTWV010000363">
    <property type="protein sequence ID" value="KAL2782639.1"/>
    <property type="molecule type" value="Genomic_DNA"/>
</dbReference>
<dbReference type="PANTHER" id="PTHR12697">
    <property type="entry name" value="PBS LYASE HEAT-LIKE PROTEIN"/>
    <property type="match status" value="1"/>
</dbReference>
<evidence type="ECO:0000313" key="2">
    <source>
        <dbReference type="Proteomes" id="UP001610563"/>
    </source>
</evidence>
<dbReference type="PANTHER" id="PTHR12697:SF5">
    <property type="entry name" value="DEOXYHYPUSINE HYDROXYLASE"/>
    <property type="match status" value="1"/>
</dbReference>
<dbReference type="Gene3D" id="1.25.10.10">
    <property type="entry name" value="Leucine-rich Repeat Variant"/>
    <property type="match status" value="2"/>
</dbReference>
<dbReference type="Pfam" id="PF13646">
    <property type="entry name" value="HEAT_2"/>
    <property type="match status" value="1"/>
</dbReference>
<keyword evidence="2" id="KW-1185">Reference proteome</keyword>
<dbReference type="Proteomes" id="UP001610563">
    <property type="component" value="Unassembled WGS sequence"/>
</dbReference>